<evidence type="ECO:0000256" key="1">
    <source>
        <dbReference type="PROSITE-ProRule" id="PRU00339"/>
    </source>
</evidence>
<feature type="transmembrane region" description="Helical" evidence="2">
    <location>
        <begin position="206"/>
        <end position="233"/>
    </location>
</feature>
<dbReference type="AlphaFoldDB" id="A0A1G9GYJ9"/>
<feature type="transmembrane region" description="Helical" evidence="2">
    <location>
        <begin position="387"/>
        <end position="411"/>
    </location>
</feature>
<feature type="transmembrane region" description="Helical" evidence="2">
    <location>
        <begin position="245"/>
        <end position="265"/>
    </location>
</feature>
<dbReference type="EMBL" id="FNFO01000004">
    <property type="protein sequence ID" value="SDL05746.1"/>
    <property type="molecule type" value="Genomic_DNA"/>
</dbReference>
<keyword evidence="1" id="KW-0802">TPR repeat</keyword>
<dbReference type="PROSITE" id="PS50005">
    <property type="entry name" value="TPR"/>
    <property type="match status" value="1"/>
</dbReference>
<feature type="transmembrane region" description="Helical" evidence="2">
    <location>
        <begin position="147"/>
        <end position="164"/>
    </location>
</feature>
<dbReference type="PANTHER" id="PTHR12558:SF13">
    <property type="entry name" value="CELL DIVISION CYCLE PROTEIN 27 HOMOLOG"/>
    <property type="match status" value="1"/>
</dbReference>
<keyword evidence="4" id="KW-1185">Reference proteome</keyword>
<dbReference type="STRING" id="1075417.SAMN05421823_104259"/>
<keyword evidence="2" id="KW-0812">Transmembrane</keyword>
<accession>A0A1G9GYJ9</accession>
<organism evidence="3 4">
    <name type="scientific">Catalinimonas alkaloidigena</name>
    <dbReference type="NCBI Taxonomy" id="1075417"/>
    <lineage>
        <taxon>Bacteria</taxon>
        <taxon>Pseudomonadati</taxon>
        <taxon>Bacteroidota</taxon>
        <taxon>Cytophagia</taxon>
        <taxon>Cytophagales</taxon>
        <taxon>Catalimonadaceae</taxon>
        <taxon>Catalinimonas</taxon>
    </lineage>
</organism>
<evidence type="ECO:0000256" key="2">
    <source>
        <dbReference type="SAM" id="Phobius"/>
    </source>
</evidence>
<dbReference type="SMART" id="SM00028">
    <property type="entry name" value="TPR"/>
    <property type="match status" value="5"/>
</dbReference>
<feature type="transmembrane region" description="Helical" evidence="2">
    <location>
        <begin position="308"/>
        <end position="330"/>
    </location>
</feature>
<dbReference type="Proteomes" id="UP000198510">
    <property type="component" value="Unassembled WGS sequence"/>
</dbReference>
<feature type="repeat" description="TPR" evidence="1">
    <location>
        <begin position="415"/>
        <end position="448"/>
    </location>
</feature>
<evidence type="ECO:0000313" key="4">
    <source>
        <dbReference type="Proteomes" id="UP000198510"/>
    </source>
</evidence>
<protein>
    <recommendedName>
        <fullName evidence="5">Tetratricopeptide repeat-containing protein</fullName>
    </recommendedName>
</protein>
<evidence type="ECO:0000313" key="3">
    <source>
        <dbReference type="EMBL" id="SDL05746.1"/>
    </source>
</evidence>
<reference evidence="3 4" key="1">
    <citation type="submission" date="2016-10" db="EMBL/GenBank/DDBJ databases">
        <authorList>
            <person name="de Groot N.N."/>
        </authorList>
    </citation>
    <scope>NUCLEOTIDE SEQUENCE [LARGE SCALE GENOMIC DNA]</scope>
    <source>
        <strain evidence="3 4">DSM 25186</strain>
    </source>
</reference>
<dbReference type="SUPFAM" id="SSF48452">
    <property type="entry name" value="TPR-like"/>
    <property type="match status" value="2"/>
</dbReference>
<keyword evidence="2" id="KW-1133">Transmembrane helix</keyword>
<dbReference type="InterPro" id="IPR011990">
    <property type="entry name" value="TPR-like_helical_dom_sf"/>
</dbReference>
<feature type="transmembrane region" description="Helical" evidence="2">
    <location>
        <begin position="117"/>
        <end position="135"/>
    </location>
</feature>
<feature type="transmembrane region" description="Helical" evidence="2">
    <location>
        <begin position="277"/>
        <end position="296"/>
    </location>
</feature>
<name>A0A1G9GYJ9_9BACT</name>
<feature type="transmembrane region" description="Helical" evidence="2">
    <location>
        <begin position="345"/>
        <end position="366"/>
    </location>
</feature>
<dbReference type="Gene3D" id="1.25.40.10">
    <property type="entry name" value="Tetratricopeptide repeat domain"/>
    <property type="match status" value="3"/>
</dbReference>
<dbReference type="InterPro" id="IPR019734">
    <property type="entry name" value="TPR_rpt"/>
</dbReference>
<proteinExistence type="predicted"/>
<feature type="transmembrane region" description="Helical" evidence="2">
    <location>
        <begin position="176"/>
        <end position="194"/>
    </location>
</feature>
<feature type="transmembrane region" description="Helical" evidence="2">
    <location>
        <begin position="15"/>
        <end position="36"/>
    </location>
</feature>
<keyword evidence="2" id="KW-0472">Membrane</keyword>
<dbReference type="PANTHER" id="PTHR12558">
    <property type="entry name" value="CELL DIVISION CYCLE 16,23,27"/>
    <property type="match status" value="1"/>
</dbReference>
<sequence>MPLLFWRWWERPYRWAYLLLLALLGGLMSLFAWYYLAPHTGAVHWEIKDTLDYTEAATDQFHHYLGDFVQETVVYLITQKRIPADLDLNLPLATLCLGLFWLGIAVVMAVASGFSRFWFLTITGLMLFFLAFARLELLSFLGLDNSWPLAGAMALMGGLSYYIHAFRPRMPLWQRLLPFVGMSFLVGLALVYGAEVPQPVFQLLNYSAPLLVGVTLFFILLTAIDIPYALLTMVTRSGSFGQSNATFHFTLLTALYLFNLIVRYLSNRGLLEWDLMYLDAFLILGISTVLGLRNFARRERQYQSILSFRPGGAFLFLALALMSFACLTWYQASDHDAMIEMFEDAITLSFAGFGAAFYFYILINFGSALRQGLPIHRIAFEPFRVPYAGVTLFAVAGIGIALFNSGLFPVYQGISSYYTGLGDIYRLENNALLAEQYYREALEYEYRNHRTNYALATLARAKDDQNSTTFYFDQALEKAPTEESWVGLSESYLRRNQFFDALFTLQESVEAFPESPTLYNNLALLYYGTGILDSTYYYLQRAKEVGGTTLTATNLLAFVGKNHLYAGDTSFLNESHYNTLPWLTNEMANRAAMGRPSELKLNALPDSVLDNASFSFLYNLAVTRFTQPDPKLIERIERYLAVAENELYSEDLRFVHAELQMRQGQRASALPTLMELQESSTTLGATYGNHLGLWLFQMGTPRYAADFFASALERGYDTRLHLAAALTAAGDAERARRAWINLLNDDDEGQRNAAAQVLRAVSGEMEVIQTLAEPFRVAALDVNQTLTMDQKWDIWRSLQQPALRYWGGASLLKALLQQEDFARGEELARQLPVPDATVPTEARDAWWIQFFRLKLLMHQPEAVAAAVDSLSDPGWKPYFKGAIALQNGQNEQALPLLQEAFEANPLVGDIVVTLADLYQRMLQPQVAYDQLLTALSLNPYNRAAHEAYILQALRLNLIEFADESYTRYKDLYKDHTMFESQYTTARTESLRALEQF</sequence>
<feature type="transmembrane region" description="Helical" evidence="2">
    <location>
        <begin position="90"/>
        <end position="110"/>
    </location>
</feature>
<evidence type="ECO:0008006" key="5">
    <source>
        <dbReference type="Google" id="ProtNLM"/>
    </source>
</evidence>
<gene>
    <name evidence="3" type="ORF">SAMN05421823_104259</name>
</gene>